<gene>
    <name evidence="1" type="ORF">MSTHT_0636</name>
</gene>
<evidence type="ECO:0000313" key="1">
    <source>
        <dbReference type="EMBL" id="AKB12394.1"/>
    </source>
</evidence>
<dbReference type="AlphaFoldDB" id="A0A0E3H8I1"/>
<sequence>MRTKKKIYFLLLITCRTKHIVSKPETIFTSSAHIFRSAVYYIIGKLRVANIPLPTATNNHKEALQFDI</sequence>
<protein>
    <submittedName>
        <fullName evidence="1">Uncharacterized protein</fullName>
    </submittedName>
</protein>
<reference evidence="1 2" key="1">
    <citation type="submission" date="2014-07" db="EMBL/GenBank/DDBJ databases">
        <title>Methanogenic archaea and the global carbon cycle.</title>
        <authorList>
            <person name="Henriksen J.R."/>
            <person name="Luke J."/>
            <person name="Reinhart S."/>
            <person name="Benedict M.N."/>
            <person name="Youngblut N.D."/>
            <person name="Metcalf M.E."/>
            <person name="Whitaker R.J."/>
            <person name="Metcalf W.W."/>
        </authorList>
    </citation>
    <scope>NUCLEOTIDE SEQUENCE [LARGE SCALE GENOMIC DNA]</scope>
    <source>
        <strain evidence="2">ATCC 43570 / DSM 1825 / OCM 12 / VKM B-1830 / TM-1</strain>
    </source>
</reference>
<name>A0A0E3H8I1_METTT</name>
<evidence type="ECO:0000313" key="2">
    <source>
        <dbReference type="Proteomes" id="UP000066529"/>
    </source>
</evidence>
<accession>A0A0E3H8I1</accession>
<dbReference type="Proteomes" id="UP000066529">
    <property type="component" value="Chromosome"/>
</dbReference>
<organism evidence="1 2">
    <name type="scientific">Methanosarcina thermophila (strain ATCC 43570 / DSM 1825 / OCM 12 / VKM B-1830 / TM-1)</name>
    <dbReference type="NCBI Taxonomy" id="523844"/>
    <lineage>
        <taxon>Archaea</taxon>
        <taxon>Methanobacteriati</taxon>
        <taxon>Methanobacteriota</taxon>
        <taxon>Stenosarchaea group</taxon>
        <taxon>Methanomicrobia</taxon>
        <taxon>Methanosarcinales</taxon>
        <taxon>Methanosarcinaceae</taxon>
        <taxon>Methanosarcina</taxon>
    </lineage>
</organism>
<proteinExistence type="predicted"/>
<dbReference type="HOGENOM" id="CLU_2784175_0_0_2"/>
<dbReference type="EMBL" id="CP009501">
    <property type="protein sequence ID" value="AKB12394.1"/>
    <property type="molecule type" value="Genomic_DNA"/>
</dbReference>
<dbReference type="KEGG" id="mthr:MSTHT_0636"/>